<evidence type="ECO:0000256" key="2">
    <source>
        <dbReference type="ARBA" id="ARBA00009130"/>
    </source>
</evidence>
<dbReference type="KEGG" id="scj:SCANT_v1c02780"/>
<proteinExistence type="inferred from homology"/>
<dbReference type="Pfam" id="PF02852">
    <property type="entry name" value="Pyr_redox_dim"/>
    <property type="match status" value="1"/>
</dbReference>
<comment type="similarity">
    <text evidence="2">Belongs to the class-III pyridine nucleotide-disulfide oxidoreductase family.</text>
</comment>
<dbReference type="InterPro" id="IPR050260">
    <property type="entry name" value="FAD-bd_OxRdtase"/>
</dbReference>
<gene>
    <name evidence="9" type="primary">nox</name>
    <name evidence="9" type="ORF">SCANT_v1c02780</name>
</gene>
<evidence type="ECO:0000259" key="8">
    <source>
        <dbReference type="Pfam" id="PF07992"/>
    </source>
</evidence>
<evidence type="ECO:0000256" key="3">
    <source>
        <dbReference type="ARBA" id="ARBA00022630"/>
    </source>
</evidence>
<name>A0A0M3SJ60_9MOLU</name>
<evidence type="ECO:0000313" key="10">
    <source>
        <dbReference type="Proteomes" id="UP000063919"/>
    </source>
</evidence>
<keyword evidence="6" id="KW-0676">Redox-active center</keyword>
<keyword evidence="3" id="KW-0285">Flavoprotein</keyword>
<dbReference type="InterPro" id="IPR004099">
    <property type="entry name" value="Pyr_nucl-diS_OxRdtase_dimer"/>
</dbReference>
<dbReference type="InterPro" id="IPR023753">
    <property type="entry name" value="FAD/NAD-binding_dom"/>
</dbReference>
<dbReference type="PRINTS" id="PR00411">
    <property type="entry name" value="PNDRDTASEI"/>
</dbReference>
<dbReference type="InterPro" id="IPR036188">
    <property type="entry name" value="FAD/NAD-bd_sf"/>
</dbReference>
<accession>A0A0M3SJ60</accession>
<keyword evidence="5" id="KW-0560">Oxidoreductase</keyword>
<dbReference type="Pfam" id="PF07992">
    <property type="entry name" value="Pyr_redox_2"/>
    <property type="match status" value="1"/>
</dbReference>
<evidence type="ECO:0000313" key="9">
    <source>
        <dbReference type="EMBL" id="ALD66188.1"/>
    </source>
</evidence>
<evidence type="ECO:0000256" key="5">
    <source>
        <dbReference type="ARBA" id="ARBA00023002"/>
    </source>
</evidence>
<dbReference type="SUPFAM" id="SSF51905">
    <property type="entry name" value="FAD/NAD(P)-binding domain"/>
    <property type="match status" value="1"/>
</dbReference>
<reference evidence="9 10" key="1">
    <citation type="journal article" date="2015" name="Genome Announc.">
        <title>Complete Genome Sequence of Spiroplasma cantharicola CC-1T (DSM 21588), a Bacterium Isolated from Soldier Beetle (Cantharis carolinus).</title>
        <authorList>
            <person name="Lo W.S."/>
            <person name="Liu P.Y."/>
            <person name="Kuo C.H."/>
        </authorList>
    </citation>
    <scope>NUCLEOTIDE SEQUENCE [LARGE SCALE GENOMIC DNA]</scope>
    <source>
        <strain evidence="9 10">CC-1</strain>
    </source>
</reference>
<feature type="domain" description="Pyridine nucleotide-disulphide oxidoreductase dimerisation" evidence="7">
    <location>
        <begin position="330"/>
        <end position="430"/>
    </location>
</feature>
<dbReference type="NCBIfam" id="NF007123">
    <property type="entry name" value="PRK09564.1"/>
    <property type="match status" value="1"/>
</dbReference>
<feature type="domain" description="FAD/NAD(P)-binding" evidence="8">
    <location>
        <begin position="2"/>
        <end position="284"/>
    </location>
</feature>
<dbReference type="PANTHER" id="PTHR43429:SF1">
    <property type="entry name" value="NAD(P)H SULFUR OXIDOREDUCTASE (COA-DEPENDENT)"/>
    <property type="match status" value="1"/>
</dbReference>
<keyword evidence="10" id="KW-1185">Reference proteome</keyword>
<keyword evidence="4" id="KW-0274">FAD</keyword>
<protein>
    <submittedName>
        <fullName evidence="9">NADH oxidase</fullName>
    </submittedName>
</protein>
<dbReference type="Proteomes" id="UP000063919">
    <property type="component" value="Chromosome"/>
</dbReference>
<dbReference type="GO" id="GO:0016491">
    <property type="term" value="F:oxidoreductase activity"/>
    <property type="evidence" value="ECO:0007669"/>
    <property type="project" value="UniProtKB-KW"/>
</dbReference>
<evidence type="ECO:0000256" key="4">
    <source>
        <dbReference type="ARBA" id="ARBA00022827"/>
    </source>
</evidence>
<evidence type="ECO:0000256" key="1">
    <source>
        <dbReference type="ARBA" id="ARBA00001974"/>
    </source>
</evidence>
<dbReference type="STRING" id="362837.SCANT_v1c02780"/>
<dbReference type="PANTHER" id="PTHR43429">
    <property type="entry name" value="PYRIDINE NUCLEOTIDE-DISULFIDE OXIDOREDUCTASE DOMAIN-CONTAINING"/>
    <property type="match status" value="1"/>
</dbReference>
<dbReference type="EMBL" id="CP012622">
    <property type="protein sequence ID" value="ALD66188.1"/>
    <property type="molecule type" value="Genomic_DNA"/>
</dbReference>
<dbReference type="Gene3D" id="3.50.50.60">
    <property type="entry name" value="FAD/NAD(P)-binding domain"/>
    <property type="match status" value="2"/>
</dbReference>
<dbReference type="PATRIC" id="fig|362837.3.peg.279"/>
<organism evidence="9 10">
    <name type="scientific">Spiroplasma cantharicola</name>
    <dbReference type="NCBI Taxonomy" id="362837"/>
    <lineage>
        <taxon>Bacteria</taxon>
        <taxon>Bacillati</taxon>
        <taxon>Mycoplasmatota</taxon>
        <taxon>Mollicutes</taxon>
        <taxon>Entomoplasmatales</taxon>
        <taxon>Spiroplasmataceae</taxon>
        <taxon>Spiroplasma</taxon>
    </lineage>
</organism>
<dbReference type="AlphaFoldDB" id="A0A0M3SJ60"/>
<dbReference type="SUPFAM" id="SSF55424">
    <property type="entry name" value="FAD/NAD-linked reductases, dimerisation (C-terminal) domain"/>
    <property type="match status" value="1"/>
</dbReference>
<sequence length="443" mass="48956">MKTLIIGGSATGMGVAARLKRNDPSIEITVIQDKDYVSLGACGLPYFVANNFEDKNILIARKKEEFEKTGIKIISNAKVDSVDFKNKTVSFNGQFESYDNLVLAVGAKPIKPNIIGVEGENVFSLTTLEDGVLLKEKILNNDKIKKVVIVGAGFIGLEMTETFAELNKQVYLLEMESKVMKKAFDEEISNLIEEKLIEKKINTLLGEQLVEIKLKNDKVNSILLKSGKEIKADAVLLSVGFQPNTLFLKNSDLKMNDRGTIIVNQKGETNIKGVYAAGDCATSKDFINNEDIYSPLATVASKFSKVIADNIAGKKASFAGSIQSSMLRMFDLEIARAGLTEQMALKNNMKIKSVFIKDKDHTNYTPNQKDLYLKLIINENTREIIGAQMAGSNSSVLRIYALAALIWQKAKVDSELEQIDLPYAPPFSRTVDIIHIALSKLNK</sequence>
<dbReference type="RefSeq" id="WP_053945958.1">
    <property type="nucleotide sequence ID" value="NZ_CP012622.1"/>
</dbReference>
<dbReference type="OrthoDB" id="9792592at2"/>
<dbReference type="PRINTS" id="PR00368">
    <property type="entry name" value="FADPNR"/>
</dbReference>
<evidence type="ECO:0000256" key="6">
    <source>
        <dbReference type="ARBA" id="ARBA00023284"/>
    </source>
</evidence>
<comment type="cofactor">
    <cofactor evidence="1">
        <name>FAD</name>
        <dbReference type="ChEBI" id="CHEBI:57692"/>
    </cofactor>
</comment>
<dbReference type="InterPro" id="IPR016156">
    <property type="entry name" value="FAD/NAD-linked_Rdtase_dimer_sf"/>
</dbReference>
<evidence type="ECO:0000259" key="7">
    <source>
        <dbReference type="Pfam" id="PF02852"/>
    </source>
</evidence>